<comment type="function">
    <text evidence="17">Catalyzes the transfer of a methyl group from methyl-cobalamin to homocysteine, yielding enzyme-bound cob(I)alamin and methionine. Subsequently, remethylates the cofactor using methyltetrahydrofolate.</text>
</comment>
<dbReference type="SUPFAM" id="SSF82282">
    <property type="entry name" value="Homocysteine S-methyltransferase"/>
    <property type="match status" value="1"/>
</dbReference>
<feature type="binding site" evidence="19">
    <location>
        <position position="309"/>
    </location>
    <ligand>
        <name>Zn(2+)</name>
        <dbReference type="ChEBI" id="CHEBI:29105"/>
    </ligand>
</feature>
<dbReference type="PROSITE" id="PS50972">
    <property type="entry name" value="PTERIN_BINDING"/>
    <property type="match status" value="1"/>
</dbReference>
<dbReference type="Gene3D" id="3.20.20.20">
    <property type="entry name" value="Dihydropteroate synthase-like"/>
    <property type="match status" value="1"/>
</dbReference>
<feature type="binding site" evidence="19">
    <location>
        <position position="245"/>
    </location>
    <ligand>
        <name>Zn(2+)</name>
        <dbReference type="ChEBI" id="CHEBI:29105"/>
    </ligand>
</feature>
<keyword evidence="13 19" id="KW-0479">Metal-binding</keyword>
<dbReference type="GO" id="GO:0050667">
    <property type="term" value="P:homocysteine metabolic process"/>
    <property type="evidence" value="ECO:0007669"/>
    <property type="project" value="TreeGrafter"/>
</dbReference>
<dbReference type="InterPro" id="IPR050554">
    <property type="entry name" value="Met_Synthase/Corrinoid"/>
</dbReference>
<comment type="pathway">
    <text evidence="4">Amino-acid biosynthesis; L-methionine biosynthesis via de novo pathway; L-methionine from L-homocysteine (MetH route): step 1/1.</text>
</comment>
<dbReference type="InterPro" id="IPR036589">
    <property type="entry name" value="HCY_dom_sf"/>
</dbReference>
<dbReference type="Gene3D" id="3.20.20.330">
    <property type="entry name" value="Homocysteine-binding-like domain"/>
    <property type="match status" value="1"/>
</dbReference>
<evidence type="ECO:0000256" key="5">
    <source>
        <dbReference type="ARBA" id="ARBA00010398"/>
    </source>
</evidence>
<dbReference type="FunFam" id="3.20.20.20:FF:000002">
    <property type="entry name" value="Methionine synthase"/>
    <property type="match status" value="1"/>
</dbReference>
<feature type="domain" description="Hcy-binding" evidence="20">
    <location>
        <begin position="2"/>
        <end position="323"/>
    </location>
</feature>
<reference evidence="22" key="1">
    <citation type="journal article" date="2020" name="mSystems">
        <title>Genome- and Community-Level Interaction Insights into Carbon Utilization and Element Cycling Functions of Hydrothermarchaeota in Hydrothermal Sediment.</title>
        <authorList>
            <person name="Zhou Z."/>
            <person name="Liu Y."/>
            <person name="Xu W."/>
            <person name="Pan J."/>
            <person name="Luo Z.H."/>
            <person name="Li M."/>
        </authorList>
    </citation>
    <scope>NUCLEOTIDE SEQUENCE [LARGE SCALE GENOMIC DNA]</scope>
    <source>
        <strain evidence="22">SpSt-1181</strain>
    </source>
</reference>
<dbReference type="AlphaFoldDB" id="A0A831SPE7"/>
<comment type="cofactor">
    <cofactor evidence="2 19">
        <name>Zn(2+)</name>
        <dbReference type="ChEBI" id="CHEBI:29105"/>
    </cofactor>
</comment>
<evidence type="ECO:0000256" key="19">
    <source>
        <dbReference type="PROSITE-ProRule" id="PRU00333"/>
    </source>
</evidence>
<dbReference type="GO" id="GO:0005829">
    <property type="term" value="C:cytosol"/>
    <property type="evidence" value="ECO:0007669"/>
    <property type="project" value="TreeGrafter"/>
</dbReference>
<evidence type="ECO:0000256" key="11">
    <source>
        <dbReference type="ARBA" id="ARBA00022679"/>
    </source>
</evidence>
<dbReference type="CDD" id="cd00740">
    <property type="entry name" value="MeTr"/>
    <property type="match status" value="1"/>
</dbReference>
<feature type="non-terminal residue" evidence="22">
    <location>
        <position position="623"/>
    </location>
</feature>
<keyword evidence="12" id="KW-0949">S-adenosyl-L-methionine</keyword>
<protein>
    <recommendedName>
        <fullName evidence="7">Methionine synthase</fullName>
        <ecNumber evidence="6">2.1.1.13</ecNumber>
    </recommendedName>
    <alternativeName>
        <fullName evidence="18">5-methyltetrahydrofolate--homocysteine methyltransferase</fullName>
    </alternativeName>
</protein>
<evidence type="ECO:0000256" key="2">
    <source>
        <dbReference type="ARBA" id="ARBA00001947"/>
    </source>
</evidence>
<evidence type="ECO:0000256" key="16">
    <source>
        <dbReference type="ARBA" id="ARBA00023285"/>
    </source>
</evidence>
<comment type="cofactor">
    <cofactor evidence="3">
        <name>methylcob(III)alamin</name>
        <dbReference type="ChEBI" id="CHEBI:28115"/>
    </cofactor>
</comment>
<dbReference type="PANTHER" id="PTHR45833">
    <property type="entry name" value="METHIONINE SYNTHASE"/>
    <property type="match status" value="1"/>
</dbReference>
<evidence type="ECO:0000256" key="1">
    <source>
        <dbReference type="ARBA" id="ARBA00001700"/>
    </source>
</evidence>
<dbReference type="UniPathway" id="UPA00051">
    <property type="reaction ID" value="UER00081"/>
</dbReference>
<proteinExistence type="inferred from homology"/>
<comment type="caution">
    <text evidence="22">The sequence shown here is derived from an EMBL/GenBank/DDBJ whole genome shotgun (WGS) entry which is preliminary data.</text>
</comment>
<dbReference type="Pfam" id="PF00809">
    <property type="entry name" value="Pterin_bind"/>
    <property type="match status" value="1"/>
</dbReference>
<dbReference type="GO" id="GO:0032259">
    <property type="term" value="P:methylation"/>
    <property type="evidence" value="ECO:0007669"/>
    <property type="project" value="UniProtKB-KW"/>
</dbReference>
<keyword evidence="9" id="KW-0028">Amino-acid biosynthesis</keyword>
<keyword evidence="15" id="KW-0486">Methionine biosynthesis</keyword>
<dbReference type="PANTHER" id="PTHR45833:SF1">
    <property type="entry name" value="METHIONINE SYNTHASE"/>
    <property type="match status" value="1"/>
</dbReference>
<keyword evidence="11 19" id="KW-0808">Transferase</keyword>
<evidence type="ECO:0000256" key="17">
    <source>
        <dbReference type="ARBA" id="ARBA00025552"/>
    </source>
</evidence>
<evidence type="ECO:0000256" key="14">
    <source>
        <dbReference type="ARBA" id="ARBA00022833"/>
    </source>
</evidence>
<evidence type="ECO:0000256" key="13">
    <source>
        <dbReference type="ARBA" id="ARBA00022723"/>
    </source>
</evidence>
<evidence type="ECO:0000256" key="12">
    <source>
        <dbReference type="ARBA" id="ARBA00022691"/>
    </source>
</evidence>
<gene>
    <name evidence="22" type="ORF">ENN50_02135</name>
</gene>
<evidence type="ECO:0000313" key="22">
    <source>
        <dbReference type="EMBL" id="HED30494.1"/>
    </source>
</evidence>
<dbReference type="InterPro" id="IPR000489">
    <property type="entry name" value="Pterin-binding_dom"/>
</dbReference>
<evidence type="ECO:0000256" key="15">
    <source>
        <dbReference type="ARBA" id="ARBA00023167"/>
    </source>
</evidence>
<dbReference type="Pfam" id="PF02574">
    <property type="entry name" value="S-methyl_trans"/>
    <property type="match status" value="1"/>
</dbReference>
<dbReference type="GO" id="GO:0008705">
    <property type="term" value="F:methionine synthase activity"/>
    <property type="evidence" value="ECO:0007669"/>
    <property type="project" value="UniProtKB-EC"/>
</dbReference>
<dbReference type="PROSITE" id="PS50970">
    <property type="entry name" value="HCY"/>
    <property type="match status" value="1"/>
</dbReference>
<dbReference type="GO" id="GO:0046653">
    <property type="term" value="P:tetrahydrofolate metabolic process"/>
    <property type="evidence" value="ECO:0007669"/>
    <property type="project" value="TreeGrafter"/>
</dbReference>
<evidence type="ECO:0000256" key="9">
    <source>
        <dbReference type="ARBA" id="ARBA00022605"/>
    </source>
</evidence>
<evidence type="ECO:0000256" key="3">
    <source>
        <dbReference type="ARBA" id="ARBA00001956"/>
    </source>
</evidence>
<evidence type="ECO:0000259" key="20">
    <source>
        <dbReference type="PROSITE" id="PS50970"/>
    </source>
</evidence>
<evidence type="ECO:0000259" key="21">
    <source>
        <dbReference type="PROSITE" id="PS50972"/>
    </source>
</evidence>
<dbReference type="GO" id="GO:0031419">
    <property type="term" value="F:cobalamin binding"/>
    <property type="evidence" value="ECO:0007669"/>
    <property type="project" value="UniProtKB-KW"/>
</dbReference>
<keyword evidence="8 19" id="KW-0489">Methyltransferase</keyword>
<evidence type="ECO:0000256" key="4">
    <source>
        <dbReference type="ARBA" id="ARBA00005178"/>
    </source>
</evidence>
<comment type="similarity">
    <text evidence="5">Belongs to the vitamin-B12 dependent methionine synthase family.</text>
</comment>
<feature type="binding site" evidence="19">
    <location>
        <position position="308"/>
    </location>
    <ligand>
        <name>Zn(2+)</name>
        <dbReference type="ChEBI" id="CHEBI:29105"/>
    </ligand>
</feature>
<keyword evidence="10" id="KW-0846">Cobalamin</keyword>
<evidence type="ECO:0000256" key="7">
    <source>
        <dbReference type="ARBA" id="ARBA00013998"/>
    </source>
</evidence>
<dbReference type="Proteomes" id="UP000886335">
    <property type="component" value="Unassembled WGS sequence"/>
</dbReference>
<feature type="domain" description="Pterin-binding" evidence="21">
    <location>
        <begin position="354"/>
        <end position="615"/>
    </location>
</feature>
<dbReference type="InterPro" id="IPR003726">
    <property type="entry name" value="HCY_dom"/>
</dbReference>
<accession>A0A831SPE7</accession>
<keyword evidence="14 19" id="KW-0862">Zinc</keyword>
<evidence type="ECO:0000256" key="8">
    <source>
        <dbReference type="ARBA" id="ARBA00022603"/>
    </source>
</evidence>
<dbReference type="InterPro" id="IPR011005">
    <property type="entry name" value="Dihydropteroate_synth-like_sf"/>
</dbReference>
<sequence>MSNTPDDILQKKILVLDGAMGTMIQRYKLEEDDFRSTRFASHSHPLKGNNDILVLTQPDIIEAIHREFLEAGADIIETNTFNANPISQADYGTEKLARELNFEAARIARRAADDITAGDPSKPRFVAGSIGPTNKTLSLSPDVNNPGYRAVTFQDMVDNYLVQLEGLTEGGVDLLLVETVFDTLNCKAAIYAIEEHRKKTGRKLPVMISGTVVDASGRTLSGQTTEAFWISIAHTPGLLSVGLNCALGSKQMRPFVEALSNIAESFVSVYPNAGLPNEFGEYDDSPEYMASQIAGFAESGFVNIVGGCCGTTPDHIRAIAAKVSTIAPRKKPEPSRELRLSGLEPLRVNRTTGFINIGERTNVTGSRKFARLVKEEKYDEALSVARDQVENGAQVIDVNVDEGMLDSAKVMHDFLNLIAAEPEIARVPLMIDSSKWPVIESGLRCSQGKCIVNSISLKEGEEVFRDHARKIMQYGAAAVVMAFDEKGQADSLERRIEICRRAYDILTREIGFPPEDIIFDPNVLTVATGIEAHDNYAVDFIESVRWIKQNLPFAKVSGGISNVSFSFRGNDPVREAMHAAFLYHAVTAGLDMGIVNAGQLAVYEEIDPGLLERVEDVLLNRRD</sequence>
<dbReference type="GO" id="GO:0046872">
    <property type="term" value="F:metal ion binding"/>
    <property type="evidence" value="ECO:0007669"/>
    <property type="project" value="UniProtKB-KW"/>
</dbReference>
<name>A0A831SPE7_PROAE</name>
<dbReference type="FunFam" id="3.20.20.330:FF:000001">
    <property type="entry name" value="Methionine synthase"/>
    <property type="match status" value="1"/>
</dbReference>
<evidence type="ECO:0000256" key="10">
    <source>
        <dbReference type="ARBA" id="ARBA00022628"/>
    </source>
</evidence>
<evidence type="ECO:0000256" key="6">
    <source>
        <dbReference type="ARBA" id="ARBA00012032"/>
    </source>
</evidence>
<dbReference type="EMBL" id="DSBW01000050">
    <property type="protein sequence ID" value="HED30494.1"/>
    <property type="molecule type" value="Genomic_DNA"/>
</dbReference>
<dbReference type="SUPFAM" id="SSF51717">
    <property type="entry name" value="Dihydropteroate synthetase-like"/>
    <property type="match status" value="1"/>
</dbReference>
<keyword evidence="16" id="KW-0170">Cobalt</keyword>
<comment type="catalytic activity">
    <reaction evidence="1">
        <text>(6S)-5-methyl-5,6,7,8-tetrahydrofolate + L-homocysteine = (6S)-5,6,7,8-tetrahydrofolate + L-methionine</text>
        <dbReference type="Rhea" id="RHEA:11172"/>
        <dbReference type="ChEBI" id="CHEBI:18608"/>
        <dbReference type="ChEBI" id="CHEBI:57453"/>
        <dbReference type="ChEBI" id="CHEBI:57844"/>
        <dbReference type="ChEBI" id="CHEBI:58199"/>
        <dbReference type="EC" id="2.1.1.13"/>
    </reaction>
</comment>
<organism evidence="22">
    <name type="scientific">Prosthecochloris aestuarii</name>
    <dbReference type="NCBI Taxonomy" id="1102"/>
    <lineage>
        <taxon>Bacteria</taxon>
        <taxon>Pseudomonadati</taxon>
        <taxon>Chlorobiota</taxon>
        <taxon>Chlorobiia</taxon>
        <taxon>Chlorobiales</taxon>
        <taxon>Chlorobiaceae</taxon>
        <taxon>Prosthecochloris</taxon>
    </lineage>
</organism>
<dbReference type="EC" id="2.1.1.13" evidence="6"/>
<evidence type="ECO:0000256" key="18">
    <source>
        <dbReference type="ARBA" id="ARBA00031040"/>
    </source>
</evidence>